<gene>
    <name evidence="5" type="ORF">Pflav_010320</name>
</gene>
<evidence type="ECO:0000313" key="6">
    <source>
        <dbReference type="Proteomes" id="UP000502508"/>
    </source>
</evidence>
<feature type="domain" description="Core-binding (CB)" evidence="4">
    <location>
        <begin position="99"/>
        <end position="203"/>
    </location>
</feature>
<dbReference type="EMBL" id="AP022870">
    <property type="protein sequence ID" value="BCB74622.1"/>
    <property type="molecule type" value="Genomic_DNA"/>
</dbReference>
<evidence type="ECO:0000259" key="4">
    <source>
        <dbReference type="PROSITE" id="PS51900"/>
    </source>
</evidence>
<accession>A0A6F8XLD0</accession>
<dbReference type="PROSITE" id="PS51900">
    <property type="entry name" value="CB"/>
    <property type="match status" value="1"/>
</dbReference>
<sequence>MVPGPAVTATGIGSTSYRPARTAPARRPLRHGTYASQDDANTVLDRVRAAFAVPDPADKSAVRRVGDLIEAAVKAGHTVPSQDEVRRALHLDLDPQDLPTMADYLTRWLAGRKKIKAGTRRSYESHIRLYLIPYLGQWRIDHLRPGHIDAMYDAIEERNTAIRTLRAGRDPRQRDEVKAQRVVGPATQHRIHATLRKALNDHARPRPAQGYQPRAHGRAPDRQGTQAHAVDR</sequence>
<keyword evidence="6" id="KW-1185">Reference proteome</keyword>
<proteinExistence type="predicted"/>
<dbReference type="Proteomes" id="UP000502508">
    <property type="component" value="Chromosome"/>
</dbReference>
<dbReference type="InterPro" id="IPR010998">
    <property type="entry name" value="Integrase_recombinase_N"/>
</dbReference>
<evidence type="ECO:0000313" key="5">
    <source>
        <dbReference type="EMBL" id="BCB74622.1"/>
    </source>
</evidence>
<dbReference type="Gene3D" id="1.10.150.130">
    <property type="match status" value="1"/>
</dbReference>
<dbReference type="InterPro" id="IPR004107">
    <property type="entry name" value="Integrase_SAM-like_N"/>
</dbReference>
<dbReference type="KEGG" id="pfla:Pflav_010320"/>
<reference evidence="5 6" key="1">
    <citation type="submission" date="2020-03" db="EMBL/GenBank/DDBJ databases">
        <title>Whole genome shotgun sequence of Phytohabitans flavus NBRC 107702.</title>
        <authorList>
            <person name="Komaki H."/>
            <person name="Tamura T."/>
        </authorList>
    </citation>
    <scope>NUCLEOTIDE SEQUENCE [LARGE SCALE GENOMIC DNA]</scope>
    <source>
        <strain evidence="5 6">NBRC 107702</strain>
    </source>
</reference>
<dbReference type="GO" id="GO:0003677">
    <property type="term" value="F:DNA binding"/>
    <property type="evidence" value="ECO:0007669"/>
    <property type="project" value="UniProtKB-UniRule"/>
</dbReference>
<feature type="compositionally biased region" description="Basic and acidic residues" evidence="3">
    <location>
        <begin position="167"/>
        <end position="179"/>
    </location>
</feature>
<dbReference type="SUPFAM" id="SSF56349">
    <property type="entry name" value="DNA breaking-rejoining enzymes"/>
    <property type="match status" value="1"/>
</dbReference>
<dbReference type="GO" id="GO:0015074">
    <property type="term" value="P:DNA integration"/>
    <property type="evidence" value="ECO:0007669"/>
    <property type="project" value="InterPro"/>
</dbReference>
<name>A0A6F8XLD0_9ACTN</name>
<evidence type="ECO:0000256" key="2">
    <source>
        <dbReference type="PROSITE-ProRule" id="PRU01248"/>
    </source>
</evidence>
<dbReference type="AlphaFoldDB" id="A0A6F8XLD0"/>
<feature type="region of interest" description="Disordered" evidence="3">
    <location>
        <begin position="1"/>
        <end position="31"/>
    </location>
</feature>
<feature type="region of interest" description="Disordered" evidence="3">
    <location>
        <begin position="167"/>
        <end position="232"/>
    </location>
</feature>
<evidence type="ECO:0000256" key="1">
    <source>
        <dbReference type="ARBA" id="ARBA00023125"/>
    </source>
</evidence>
<evidence type="ECO:0000256" key="3">
    <source>
        <dbReference type="SAM" id="MobiDB-lite"/>
    </source>
</evidence>
<keyword evidence="1 2" id="KW-0238">DNA-binding</keyword>
<dbReference type="InterPro" id="IPR011010">
    <property type="entry name" value="DNA_brk_join_enz"/>
</dbReference>
<dbReference type="Pfam" id="PF14659">
    <property type="entry name" value="Phage_int_SAM_3"/>
    <property type="match status" value="1"/>
</dbReference>
<reference evidence="5 6" key="2">
    <citation type="submission" date="2020-03" db="EMBL/GenBank/DDBJ databases">
        <authorList>
            <person name="Ichikawa N."/>
            <person name="Kimura A."/>
            <person name="Kitahashi Y."/>
            <person name="Uohara A."/>
        </authorList>
    </citation>
    <scope>NUCLEOTIDE SEQUENCE [LARGE SCALE GENOMIC DNA]</scope>
    <source>
        <strain evidence="5 6">NBRC 107702</strain>
    </source>
</reference>
<organism evidence="5 6">
    <name type="scientific">Phytohabitans flavus</name>
    <dbReference type="NCBI Taxonomy" id="1076124"/>
    <lineage>
        <taxon>Bacteria</taxon>
        <taxon>Bacillati</taxon>
        <taxon>Actinomycetota</taxon>
        <taxon>Actinomycetes</taxon>
        <taxon>Micromonosporales</taxon>
        <taxon>Micromonosporaceae</taxon>
    </lineage>
</organism>
<protein>
    <recommendedName>
        <fullName evidence="4">Core-binding (CB) domain-containing protein</fullName>
    </recommendedName>
</protein>
<dbReference type="InterPro" id="IPR044068">
    <property type="entry name" value="CB"/>
</dbReference>